<evidence type="ECO:0008006" key="3">
    <source>
        <dbReference type="Google" id="ProtNLM"/>
    </source>
</evidence>
<evidence type="ECO:0000313" key="2">
    <source>
        <dbReference type="Proteomes" id="UP000215199"/>
    </source>
</evidence>
<sequence>MAASATHTSVIISFNGQQATVDYQGNADMESLLAHARNAFGANNQHTLGLYNEGGTELQPYTNSIDSFGIKPGQVLYLKPSTVKGGTESVVVGEAEPC</sequence>
<evidence type="ECO:0000313" key="1">
    <source>
        <dbReference type="EMBL" id="OXM60018.1"/>
    </source>
</evidence>
<dbReference type="RefSeq" id="WP_093953685.1">
    <property type="nucleotide sequence ID" value="NZ_NMUL01000067.1"/>
</dbReference>
<reference evidence="2" key="1">
    <citation type="submission" date="2017-07" db="EMBL/GenBank/DDBJ databases">
        <title>Comparative genome mining reveals phylogenetic distribution patterns of secondary metabolites in Amycolatopsis.</title>
        <authorList>
            <person name="Adamek M."/>
            <person name="Alanjary M."/>
            <person name="Sales-Ortells H."/>
            <person name="Goodfellow M."/>
            <person name="Bull A.T."/>
            <person name="Kalinowski J."/>
            <person name="Ziemert N."/>
        </authorList>
    </citation>
    <scope>NUCLEOTIDE SEQUENCE [LARGE SCALE GENOMIC DNA]</scope>
    <source>
        <strain evidence="2">H5</strain>
    </source>
</reference>
<dbReference type="Proteomes" id="UP000215199">
    <property type="component" value="Unassembled WGS sequence"/>
</dbReference>
<keyword evidence="2" id="KW-1185">Reference proteome</keyword>
<gene>
    <name evidence="1" type="ORF">CF165_44815</name>
</gene>
<dbReference type="AlphaFoldDB" id="A0A229SMF6"/>
<accession>A0A229SMF6</accession>
<dbReference type="EMBL" id="NMUL01000067">
    <property type="protein sequence ID" value="OXM60018.1"/>
    <property type="molecule type" value="Genomic_DNA"/>
</dbReference>
<protein>
    <recommendedName>
        <fullName evidence="3">Ubiquitin-like domain-containing protein</fullName>
    </recommendedName>
</protein>
<organism evidence="1 2">
    <name type="scientific">Amycolatopsis vastitatis</name>
    <dbReference type="NCBI Taxonomy" id="1905142"/>
    <lineage>
        <taxon>Bacteria</taxon>
        <taxon>Bacillati</taxon>
        <taxon>Actinomycetota</taxon>
        <taxon>Actinomycetes</taxon>
        <taxon>Pseudonocardiales</taxon>
        <taxon>Pseudonocardiaceae</taxon>
        <taxon>Amycolatopsis</taxon>
    </lineage>
</organism>
<comment type="caution">
    <text evidence="1">The sequence shown here is derived from an EMBL/GenBank/DDBJ whole genome shotgun (WGS) entry which is preliminary data.</text>
</comment>
<proteinExistence type="predicted"/>
<name>A0A229SMF6_9PSEU</name>